<sequence length="23" mass="2865">MVLLDQRRILGCEDLQLKKFIWF</sequence>
<dbReference type="AlphaFoldDB" id="A0A0K2T2X1"/>
<accession>A0A0K2T2X1</accession>
<protein>
    <submittedName>
        <fullName evidence="1">Uncharacterized protein</fullName>
    </submittedName>
</protein>
<reference evidence="1" key="1">
    <citation type="submission" date="2014-05" db="EMBL/GenBank/DDBJ databases">
        <authorList>
            <person name="Chronopoulou M."/>
        </authorList>
    </citation>
    <scope>NUCLEOTIDE SEQUENCE</scope>
    <source>
        <tissue evidence="1">Whole organism</tissue>
    </source>
</reference>
<proteinExistence type="predicted"/>
<evidence type="ECO:0000313" key="1">
    <source>
        <dbReference type="EMBL" id="CDW20409.1"/>
    </source>
</evidence>
<dbReference type="EMBL" id="HACA01003048">
    <property type="protein sequence ID" value="CDW20409.1"/>
    <property type="molecule type" value="Transcribed_RNA"/>
</dbReference>
<organism evidence="1">
    <name type="scientific">Lepeophtheirus salmonis</name>
    <name type="common">Salmon louse</name>
    <name type="synonym">Caligus salmonis</name>
    <dbReference type="NCBI Taxonomy" id="72036"/>
    <lineage>
        <taxon>Eukaryota</taxon>
        <taxon>Metazoa</taxon>
        <taxon>Ecdysozoa</taxon>
        <taxon>Arthropoda</taxon>
        <taxon>Crustacea</taxon>
        <taxon>Multicrustacea</taxon>
        <taxon>Hexanauplia</taxon>
        <taxon>Copepoda</taxon>
        <taxon>Siphonostomatoida</taxon>
        <taxon>Caligidae</taxon>
        <taxon>Lepeophtheirus</taxon>
    </lineage>
</organism>
<name>A0A0K2T2X1_LEPSM</name>